<dbReference type="InterPro" id="IPR026454">
    <property type="entry name" value="Rhombotarget_A"/>
</dbReference>
<accession>A0A1R7Q914</accession>
<dbReference type="NCBIfam" id="TIGR04212">
    <property type="entry name" value="GlyGly_RbtA"/>
    <property type="match status" value="1"/>
</dbReference>
<organism evidence="2 3">
    <name type="scientific">Acinetobacter johnsonii</name>
    <dbReference type="NCBI Taxonomy" id="40214"/>
    <lineage>
        <taxon>Bacteria</taxon>
        <taxon>Pseudomonadati</taxon>
        <taxon>Pseudomonadota</taxon>
        <taxon>Gammaproteobacteria</taxon>
        <taxon>Moraxellales</taxon>
        <taxon>Moraxellaceae</taxon>
        <taxon>Acinetobacter</taxon>
    </lineage>
</organism>
<dbReference type="RefSeq" id="WP_087010790.1">
    <property type="nucleotide sequence ID" value="NZ_FUUY01000001.1"/>
</dbReference>
<evidence type="ECO:0008006" key="4">
    <source>
        <dbReference type="Google" id="ProtNLM"/>
    </source>
</evidence>
<proteinExistence type="predicted"/>
<sequence>MLKKSIGVATLLVASHAYSDNIKVTITEDIVKNDTECSLREAIDYINQGMPEAGYYGCGGKDAISTVMLEKNKTYLLNTHLAIKKDLTLRTSYDSSVGEETVQGLSNAILKMNGSDNVLRVDNAENALIRVLVKEVTLQGCAKDCGVHQGGLIYNNEYLGLEYVKLTGGFAEQGGAIYNVATLLEDGTSRSLVEIRSTLVEQNQAVQGAILYGDAPSFRIYNSVFKENKTTDASSANIYSVNNATVKEDTTLSSLASRLVSSTFVKNTGYVVNVRDGMALNNLTVVGNSKGIYFNPSTNLAYLANSIVLGNAENTITQNCAGDLSKAVLQNNLVTQSDCGSGASYYPNEFWSGALIAGSDVVGECKTMSADADSLLCPYIVPNQKFLGYIRPRILMSQTHWLDSPIVNKGKVVVNTTDSLIGCENSDQRGVNRNTNNTFCDRGAIEIEVPTTISLIGEDLIAGQVAKLSVADLLGDSDLLSKTECASLFKSAKAPNGEEWQPGCMRVQQTQTVSKGKVAIDELGNITYTPNGAWHGADIFRLQLVTTTTRFDEHIPFVEVNVQIVQEPQNHMESDKIKTSGGSTGILSLLGLFALILLRRK</sequence>
<dbReference type="NCBIfam" id="TIGR04214">
    <property type="entry name" value="CSLREA_Nterm"/>
    <property type="match status" value="1"/>
</dbReference>
<evidence type="ECO:0000313" key="3">
    <source>
        <dbReference type="Proteomes" id="UP000196240"/>
    </source>
</evidence>
<dbReference type="EMBL" id="FUUY01000001">
    <property type="protein sequence ID" value="SJX20749.1"/>
    <property type="molecule type" value="Genomic_DNA"/>
</dbReference>
<dbReference type="InterPro" id="IPR020008">
    <property type="entry name" value="GlyGly_CTERM"/>
</dbReference>
<dbReference type="SUPFAM" id="SSF51126">
    <property type="entry name" value="Pectin lyase-like"/>
    <property type="match status" value="1"/>
</dbReference>
<feature type="transmembrane region" description="Helical" evidence="1">
    <location>
        <begin position="580"/>
        <end position="598"/>
    </location>
</feature>
<keyword evidence="1" id="KW-0472">Membrane</keyword>
<protein>
    <recommendedName>
        <fullName evidence="4">Rhombotarget A</fullName>
    </recommendedName>
</protein>
<keyword evidence="1" id="KW-1133">Transmembrane helix</keyword>
<dbReference type="InterPro" id="IPR011050">
    <property type="entry name" value="Pectin_lyase_fold/virulence"/>
</dbReference>
<evidence type="ECO:0000313" key="2">
    <source>
        <dbReference type="EMBL" id="SJX20749.1"/>
    </source>
</evidence>
<dbReference type="NCBIfam" id="TIGR03501">
    <property type="entry name" value="GlyGly_CTERM"/>
    <property type="match status" value="1"/>
</dbReference>
<name>A0A1R7Q914_ACIJO</name>
<dbReference type="InterPro" id="IPR059226">
    <property type="entry name" value="Choice_anch_Q_dom"/>
</dbReference>
<dbReference type="AlphaFoldDB" id="A0A1R7Q914"/>
<evidence type="ECO:0000256" key="1">
    <source>
        <dbReference type="SAM" id="Phobius"/>
    </source>
</evidence>
<dbReference type="NCBIfam" id="NF041518">
    <property type="entry name" value="choice_anch_Q"/>
    <property type="match status" value="1"/>
</dbReference>
<reference evidence="2 3" key="1">
    <citation type="submission" date="2017-02" db="EMBL/GenBank/DDBJ databases">
        <authorList>
            <person name="Peterson S.W."/>
        </authorList>
    </citation>
    <scope>NUCLEOTIDE SEQUENCE [LARGE SCALE GENOMIC DNA]</scope>
    <source>
        <strain evidence="2">C6</strain>
    </source>
</reference>
<keyword evidence="1" id="KW-0812">Transmembrane</keyword>
<dbReference type="InterPro" id="IPR026457">
    <property type="entry name" value="CSLREA_Nterm"/>
</dbReference>
<dbReference type="Proteomes" id="UP000196240">
    <property type="component" value="Unassembled WGS sequence"/>
</dbReference>
<gene>
    <name evidence="2" type="ORF">ACNJC6_00346</name>
</gene>